<organism evidence="1 2">
    <name type="scientific">Streptomyces nanshensis</name>
    <dbReference type="NCBI Taxonomy" id="518642"/>
    <lineage>
        <taxon>Bacteria</taxon>
        <taxon>Bacillati</taxon>
        <taxon>Actinomycetota</taxon>
        <taxon>Actinomycetes</taxon>
        <taxon>Kitasatosporales</taxon>
        <taxon>Streptomycetaceae</taxon>
        <taxon>Streptomyces</taxon>
    </lineage>
</organism>
<sequence>MDRIAADARALQQCLCHAPIDCAQVLTDRVTEAQALAASALHLFLDLEREPSHDSSAHLLRLDRAARTAKAAQDASAELTAALVRAVENQRRRADAPPSPPVVLRPTPQQFVASAADLLDGLLAQCHGLRRDHSQPPDVPEPPAR</sequence>
<dbReference type="OrthoDB" id="9952771at2"/>
<name>A0A1E7M0L3_9ACTN</name>
<accession>A0A1E7M0L3</accession>
<evidence type="ECO:0000313" key="2">
    <source>
        <dbReference type="Proteomes" id="UP000175971"/>
    </source>
</evidence>
<dbReference type="EMBL" id="LJGZ01000005">
    <property type="protein sequence ID" value="OEV22021.1"/>
    <property type="molecule type" value="Genomic_DNA"/>
</dbReference>
<dbReference type="RefSeq" id="WP_141760681.1">
    <property type="nucleotide sequence ID" value="NZ_LJGZ01000005.1"/>
</dbReference>
<keyword evidence="2" id="KW-1185">Reference proteome</keyword>
<comment type="caution">
    <text evidence="1">The sequence shown here is derived from an EMBL/GenBank/DDBJ whole genome shotgun (WGS) entry which is preliminary data.</text>
</comment>
<dbReference type="PATRIC" id="fig|518642.7.peg.6136"/>
<reference evidence="1 2" key="1">
    <citation type="journal article" date="2016" name="Front. Microbiol.">
        <title>Comparative Genomics Analysis of Streptomyces Species Reveals Their Adaptation to the Marine Environment and Their Diversity at the Genomic Level.</title>
        <authorList>
            <person name="Tian X."/>
            <person name="Zhang Z."/>
            <person name="Yang T."/>
            <person name="Chen M."/>
            <person name="Li J."/>
            <person name="Chen F."/>
            <person name="Yang J."/>
            <person name="Li W."/>
            <person name="Zhang B."/>
            <person name="Zhang Z."/>
            <person name="Wu J."/>
            <person name="Zhang C."/>
            <person name="Long L."/>
            <person name="Xiao J."/>
        </authorList>
    </citation>
    <scope>NUCLEOTIDE SEQUENCE [LARGE SCALE GENOMIC DNA]</scope>
    <source>
        <strain evidence="1 2">SCSIO M10372</strain>
    </source>
</reference>
<gene>
    <name evidence="1" type="ORF">AN221_03570</name>
</gene>
<protein>
    <submittedName>
        <fullName evidence="1">Uncharacterized protein</fullName>
    </submittedName>
</protein>
<dbReference type="Proteomes" id="UP000175971">
    <property type="component" value="Unassembled WGS sequence"/>
</dbReference>
<proteinExistence type="predicted"/>
<evidence type="ECO:0000313" key="1">
    <source>
        <dbReference type="EMBL" id="OEV22021.1"/>
    </source>
</evidence>
<dbReference type="AlphaFoldDB" id="A0A1E7M0L3"/>